<accession>A0A4Z2GTN9</accession>
<organism evidence="2 3">
    <name type="scientific">Liparis tanakae</name>
    <name type="common">Tanaka's snailfish</name>
    <dbReference type="NCBI Taxonomy" id="230148"/>
    <lineage>
        <taxon>Eukaryota</taxon>
        <taxon>Metazoa</taxon>
        <taxon>Chordata</taxon>
        <taxon>Craniata</taxon>
        <taxon>Vertebrata</taxon>
        <taxon>Euteleostomi</taxon>
        <taxon>Actinopterygii</taxon>
        <taxon>Neopterygii</taxon>
        <taxon>Teleostei</taxon>
        <taxon>Neoteleostei</taxon>
        <taxon>Acanthomorphata</taxon>
        <taxon>Eupercaria</taxon>
        <taxon>Perciformes</taxon>
        <taxon>Cottioidei</taxon>
        <taxon>Cottales</taxon>
        <taxon>Liparidae</taxon>
        <taxon>Liparis</taxon>
    </lineage>
</organism>
<keyword evidence="3" id="KW-1185">Reference proteome</keyword>
<feature type="compositionally biased region" description="Low complexity" evidence="1">
    <location>
        <begin position="92"/>
        <end position="103"/>
    </location>
</feature>
<dbReference type="Proteomes" id="UP000314294">
    <property type="component" value="Unassembled WGS sequence"/>
</dbReference>
<evidence type="ECO:0000313" key="2">
    <source>
        <dbReference type="EMBL" id="TNN56691.1"/>
    </source>
</evidence>
<reference evidence="2 3" key="1">
    <citation type="submission" date="2019-03" db="EMBL/GenBank/DDBJ databases">
        <title>First draft genome of Liparis tanakae, snailfish: a comprehensive survey of snailfish specific genes.</title>
        <authorList>
            <person name="Kim W."/>
            <person name="Song I."/>
            <person name="Jeong J.-H."/>
            <person name="Kim D."/>
            <person name="Kim S."/>
            <person name="Ryu S."/>
            <person name="Song J.Y."/>
            <person name="Lee S.K."/>
        </authorList>
    </citation>
    <scope>NUCLEOTIDE SEQUENCE [LARGE SCALE GENOMIC DNA]</scope>
    <source>
        <tissue evidence="2">Muscle</tissue>
    </source>
</reference>
<dbReference type="AlphaFoldDB" id="A0A4Z2GTN9"/>
<dbReference type="EMBL" id="SRLO01000423">
    <property type="protein sequence ID" value="TNN56691.1"/>
    <property type="molecule type" value="Genomic_DNA"/>
</dbReference>
<comment type="caution">
    <text evidence="2">The sequence shown here is derived from an EMBL/GenBank/DDBJ whole genome shotgun (WGS) entry which is preliminary data.</text>
</comment>
<protein>
    <submittedName>
        <fullName evidence="2">Uncharacterized protein</fullName>
    </submittedName>
</protein>
<gene>
    <name evidence="2" type="ORF">EYF80_033118</name>
</gene>
<evidence type="ECO:0000256" key="1">
    <source>
        <dbReference type="SAM" id="MobiDB-lite"/>
    </source>
</evidence>
<sequence length="160" mass="17944">MNQRKERNSLLQCSLVYKEQKIHHERQGVNKNLVHPTSLPEPADNKFNPRQHFKTSPIPWENREPGNPVHEPDEKNHLGWIRSPFPVKTGYSAASQSRAQRASPAKTPQSSAALGVTRVGKNTGMFNMDAEARGRTDKICHKMLPEGLVTPESGTLSCNR</sequence>
<evidence type="ECO:0000313" key="3">
    <source>
        <dbReference type="Proteomes" id="UP000314294"/>
    </source>
</evidence>
<feature type="region of interest" description="Disordered" evidence="1">
    <location>
        <begin position="25"/>
        <end position="111"/>
    </location>
</feature>
<name>A0A4Z2GTN9_9TELE</name>
<proteinExistence type="predicted"/>